<dbReference type="NCBIfam" id="TIGR00254">
    <property type="entry name" value="GGDEF"/>
    <property type="match status" value="1"/>
</dbReference>
<dbReference type="InterPro" id="IPR000160">
    <property type="entry name" value="GGDEF_dom"/>
</dbReference>
<gene>
    <name evidence="4" type="ORF">NC799_13835</name>
</gene>
<dbReference type="PANTHER" id="PTHR44757">
    <property type="entry name" value="DIGUANYLATE CYCLASE DGCP"/>
    <property type="match status" value="1"/>
</dbReference>
<dbReference type="AlphaFoldDB" id="A0A9X3WGI9"/>
<dbReference type="Proteomes" id="UP001145069">
    <property type="component" value="Unassembled WGS sequence"/>
</dbReference>
<accession>A0A9X3WGI9</accession>
<dbReference type="InterPro" id="IPR043128">
    <property type="entry name" value="Rev_trsase/Diguanyl_cyclase"/>
</dbReference>
<reference evidence="4" key="1">
    <citation type="submission" date="2022-06" db="EMBL/GenBank/DDBJ databases">
        <title>Aquibacillus sp. a new bacterium isolated from soil saline samples.</title>
        <authorList>
            <person name="Galisteo C."/>
            <person name="De La Haba R."/>
            <person name="Sanchez-Porro C."/>
            <person name="Ventosa A."/>
        </authorList>
    </citation>
    <scope>NUCLEOTIDE SEQUENCE</scope>
    <source>
        <strain evidence="4">3ASR75-54</strain>
    </source>
</reference>
<evidence type="ECO:0000259" key="2">
    <source>
        <dbReference type="PROSITE" id="PS50883"/>
    </source>
</evidence>
<dbReference type="RefSeq" id="WP_272447038.1">
    <property type="nucleotide sequence ID" value="NZ_JAMQKC010000017.1"/>
</dbReference>
<dbReference type="Gene3D" id="3.20.20.450">
    <property type="entry name" value="EAL domain"/>
    <property type="match status" value="1"/>
</dbReference>
<feature type="domain" description="EAL" evidence="2">
    <location>
        <begin position="378"/>
        <end position="632"/>
    </location>
</feature>
<feature type="transmembrane region" description="Helical" evidence="1">
    <location>
        <begin position="42"/>
        <end position="62"/>
    </location>
</feature>
<evidence type="ECO:0000259" key="3">
    <source>
        <dbReference type="PROSITE" id="PS50887"/>
    </source>
</evidence>
<keyword evidence="1" id="KW-0472">Membrane</keyword>
<evidence type="ECO:0000313" key="4">
    <source>
        <dbReference type="EMBL" id="MDC3417975.1"/>
    </source>
</evidence>
<dbReference type="SMART" id="SM00052">
    <property type="entry name" value="EAL"/>
    <property type="match status" value="1"/>
</dbReference>
<dbReference type="Gene3D" id="3.30.70.270">
    <property type="match status" value="1"/>
</dbReference>
<dbReference type="GO" id="GO:0006355">
    <property type="term" value="P:regulation of DNA-templated transcription"/>
    <property type="evidence" value="ECO:0007669"/>
    <property type="project" value="InterPro"/>
</dbReference>
<evidence type="ECO:0000256" key="1">
    <source>
        <dbReference type="SAM" id="Phobius"/>
    </source>
</evidence>
<dbReference type="SMART" id="SM00091">
    <property type="entry name" value="PAS"/>
    <property type="match status" value="1"/>
</dbReference>
<dbReference type="EMBL" id="JAMQKC010000017">
    <property type="protein sequence ID" value="MDC3417975.1"/>
    <property type="molecule type" value="Genomic_DNA"/>
</dbReference>
<sequence>MNIDQRLEKETKRLTNFATKYVPYLVMVMVASLQQINPSPFFTISFIVIIFYCLVQQIRIITSKKKLLLEVKKQWSDMRTSLHRFRSLFSNHPDAAFMLNDKGECIHANTVGVALLNQSQQTLIGNSFFLHLPASVIHHAKQSFEKTKQGKAQIIDVSYQKPDSSIVYLQITYIPIVEKETVTAVFCMAKDNTKNIENQKQVNYLAYHDSLTGLPNRRALEQLMEEAVTRSNLDGNKIGILFLDLDHFKVINDTLGHTFGDKLLQAVGERLVQSLSHQATVARHGGDEFIILIDDINDENSVIQQADLVLSSLNRPFIILNHHITVTPSIGISIYPDDAKTTTQLLKNADLAMYRVKYHGKNHYRMYTSLNAEKSFRKWTIEKDIYTAMKDKQLVLFYQAQIDKISGRIIGMEALVRWDHPELGIIPPGEFISIAEATGLICDINEWVLECACSQQKRWEQMGYDIRISVNISPQQFYHERDLIQVVKNLVSLKRIQPKRLIIEITETLAINNMNIAIDKLLQLKEFGIMIALDDFGTGYSSLSYLTSLPIDEIKIAKEFIHSLDNGVANQAVLSSVINLTNELGLSVVVEGIECIQQLEKLTNLKYHLLQGYLFSKPLPETEATQLLIDKYNIDLIDAT</sequence>
<dbReference type="SUPFAM" id="SSF141868">
    <property type="entry name" value="EAL domain-like"/>
    <property type="match status" value="1"/>
</dbReference>
<dbReference type="PROSITE" id="PS50883">
    <property type="entry name" value="EAL"/>
    <property type="match status" value="1"/>
</dbReference>
<dbReference type="Pfam" id="PF00563">
    <property type="entry name" value="EAL"/>
    <property type="match status" value="1"/>
</dbReference>
<dbReference type="InterPro" id="IPR001633">
    <property type="entry name" value="EAL_dom"/>
</dbReference>
<proteinExistence type="predicted"/>
<dbReference type="CDD" id="cd00130">
    <property type="entry name" value="PAS"/>
    <property type="match status" value="1"/>
</dbReference>
<dbReference type="Pfam" id="PF00989">
    <property type="entry name" value="PAS"/>
    <property type="match status" value="1"/>
</dbReference>
<dbReference type="InterPro" id="IPR000014">
    <property type="entry name" value="PAS"/>
</dbReference>
<keyword evidence="1" id="KW-0812">Transmembrane</keyword>
<dbReference type="InterPro" id="IPR029787">
    <property type="entry name" value="Nucleotide_cyclase"/>
</dbReference>
<dbReference type="SUPFAM" id="SSF55073">
    <property type="entry name" value="Nucleotide cyclase"/>
    <property type="match status" value="1"/>
</dbReference>
<dbReference type="Pfam" id="PF00990">
    <property type="entry name" value="GGDEF"/>
    <property type="match status" value="1"/>
</dbReference>
<dbReference type="InterPro" id="IPR035965">
    <property type="entry name" value="PAS-like_dom_sf"/>
</dbReference>
<dbReference type="InterPro" id="IPR013767">
    <property type="entry name" value="PAS_fold"/>
</dbReference>
<dbReference type="CDD" id="cd01949">
    <property type="entry name" value="GGDEF"/>
    <property type="match status" value="1"/>
</dbReference>
<keyword evidence="5" id="KW-1185">Reference proteome</keyword>
<dbReference type="Gene3D" id="3.30.450.20">
    <property type="entry name" value="PAS domain"/>
    <property type="match status" value="1"/>
</dbReference>
<protein>
    <submittedName>
        <fullName evidence="4">EAL domain-containing protein</fullName>
    </submittedName>
</protein>
<organism evidence="4 5">
    <name type="scientific">Aquibacillus salsiterrae</name>
    <dbReference type="NCBI Taxonomy" id="2950439"/>
    <lineage>
        <taxon>Bacteria</taxon>
        <taxon>Bacillati</taxon>
        <taxon>Bacillota</taxon>
        <taxon>Bacilli</taxon>
        <taxon>Bacillales</taxon>
        <taxon>Bacillaceae</taxon>
        <taxon>Aquibacillus</taxon>
    </lineage>
</organism>
<dbReference type="SUPFAM" id="SSF55785">
    <property type="entry name" value="PYP-like sensor domain (PAS domain)"/>
    <property type="match status" value="1"/>
</dbReference>
<name>A0A9X3WGI9_9BACI</name>
<feature type="domain" description="GGDEF" evidence="3">
    <location>
        <begin position="236"/>
        <end position="369"/>
    </location>
</feature>
<evidence type="ECO:0000313" key="5">
    <source>
        <dbReference type="Proteomes" id="UP001145069"/>
    </source>
</evidence>
<dbReference type="CDD" id="cd01948">
    <property type="entry name" value="EAL"/>
    <property type="match status" value="1"/>
</dbReference>
<dbReference type="FunFam" id="3.30.70.270:FF:000001">
    <property type="entry name" value="Diguanylate cyclase domain protein"/>
    <property type="match status" value="1"/>
</dbReference>
<dbReference type="SMART" id="SM00267">
    <property type="entry name" value="GGDEF"/>
    <property type="match status" value="1"/>
</dbReference>
<dbReference type="NCBIfam" id="TIGR00229">
    <property type="entry name" value="sensory_box"/>
    <property type="match status" value="1"/>
</dbReference>
<comment type="caution">
    <text evidence="4">The sequence shown here is derived from an EMBL/GenBank/DDBJ whole genome shotgun (WGS) entry which is preliminary data.</text>
</comment>
<dbReference type="PROSITE" id="PS50887">
    <property type="entry name" value="GGDEF"/>
    <property type="match status" value="1"/>
</dbReference>
<keyword evidence="1" id="KW-1133">Transmembrane helix</keyword>
<dbReference type="InterPro" id="IPR052155">
    <property type="entry name" value="Biofilm_reg_signaling"/>
</dbReference>
<dbReference type="InterPro" id="IPR035919">
    <property type="entry name" value="EAL_sf"/>
</dbReference>
<dbReference type="PANTHER" id="PTHR44757:SF2">
    <property type="entry name" value="BIOFILM ARCHITECTURE MAINTENANCE PROTEIN MBAA"/>
    <property type="match status" value="1"/>
</dbReference>